<keyword evidence="1 11" id="KW-0963">Cytoplasm</keyword>
<keyword evidence="2 11" id="KW-0677">Repeat</keyword>
<keyword evidence="4 11" id="KW-0227">DNA damage</keyword>
<sequence>MPLLRVTDLDLAYGHHVLLEKANLQLFRGDRVCLVGRNGAGKSTLMKLAQGVIKPDGGNIWTKPSLKISRLDQELPKADERSVMEVVSSGLESVGNLLKEYDQLAAQQLDSAGLRKLEQLQHDLEAQDGWSYQQRIDEVISRLELPSQQRMSSLSGGWRKRVALAKALVTSPDLLLLDEPTNHLDIETIEWLERQLMDFNGAVLFITHDRALVRRLATKIVELDRGTLRTYQCGYDNYLVERAHLLEVEDQQNKLFDKKLAQEEVWIRQGIKARRTRNEGRVRSLERLREERSQRRNQQGTASINVESASSSGKLVAEVDDISCSFDSNTLFEHLTFNIIRGDKIGFLGPNGVGKTTLLKIILGELAPTSGTVKLGSRLDVAYFDQMRDKLDNEKTIVDIVGQGRESIEINGKSKHVLSYLSDFLFSPERARTPLKALSGGERNRVQLACLFSLPANILVMDEPTNDLDVETLELLETVLVDFSGTVLLVSHDRDFMDNVVTSTLAFEGRGIVREYVGGYQDWIRQGGVFSKLPAEISKDNQSTHDDSQSMPNAPVEEKKSQRKLAYKEQKELEALPVIIEKLESRQAKLQEDVSAPDFYQQAQSLIADRLDDLAKVTSELENGYERWVELSE</sequence>
<feature type="region of interest" description="Disordered" evidence="12">
    <location>
        <begin position="539"/>
        <end position="561"/>
    </location>
</feature>
<dbReference type="GO" id="GO:0043022">
    <property type="term" value="F:ribosome binding"/>
    <property type="evidence" value="ECO:0007669"/>
    <property type="project" value="UniProtKB-UniRule"/>
</dbReference>
<evidence type="ECO:0000256" key="7">
    <source>
        <dbReference type="ARBA" id="ARBA00023125"/>
    </source>
</evidence>
<dbReference type="InterPro" id="IPR032524">
    <property type="entry name" value="ABC_tran_C"/>
</dbReference>
<proteinExistence type="inferred from homology"/>
<dbReference type="AlphaFoldDB" id="A0YBY7"/>
<dbReference type="GO" id="GO:0006281">
    <property type="term" value="P:DNA repair"/>
    <property type="evidence" value="ECO:0007669"/>
    <property type="project" value="UniProtKB-KW"/>
</dbReference>
<dbReference type="GO" id="GO:0005524">
    <property type="term" value="F:ATP binding"/>
    <property type="evidence" value="ECO:0007669"/>
    <property type="project" value="UniProtKB-UniRule"/>
</dbReference>
<evidence type="ECO:0000313" key="14">
    <source>
        <dbReference type="EMBL" id="EAW31306.1"/>
    </source>
</evidence>
<dbReference type="InterPro" id="IPR027417">
    <property type="entry name" value="P-loop_NTPase"/>
</dbReference>
<evidence type="ECO:0000256" key="11">
    <source>
        <dbReference type="HAMAP-Rule" id="MF_00848"/>
    </source>
</evidence>
<reference evidence="14 15" key="1">
    <citation type="journal article" date="2010" name="J. Bacteriol.">
        <title>Genome sequence of the oligotrophic marine Gammaproteobacterium HTCC2143, isolated from the Oregon Coast.</title>
        <authorList>
            <person name="Oh H.M."/>
            <person name="Kang I."/>
            <person name="Ferriera S."/>
            <person name="Giovannoni S.J."/>
            <person name="Cho J.C."/>
        </authorList>
    </citation>
    <scope>NUCLEOTIDE SEQUENCE [LARGE SCALE GENOMIC DNA]</scope>
    <source>
        <strain evidence="14 15">HTCC2143</strain>
    </source>
</reference>
<dbReference type="Proteomes" id="UP000004931">
    <property type="component" value="Unassembled WGS sequence"/>
</dbReference>
<feature type="binding site" evidence="11">
    <location>
        <begin position="36"/>
        <end position="43"/>
    </location>
    <ligand>
        <name>ATP</name>
        <dbReference type="ChEBI" id="CHEBI:30616"/>
        <label>1</label>
    </ligand>
</feature>
<dbReference type="FunFam" id="3.40.50.300:FF:000309">
    <property type="entry name" value="ABC transporter ATP-binding protein"/>
    <property type="match status" value="1"/>
</dbReference>
<dbReference type="CDD" id="cd03221">
    <property type="entry name" value="ABCF_EF-3"/>
    <property type="match status" value="2"/>
</dbReference>
<keyword evidence="7 11" id="KW-0238">DNA-binding</keyword>
<feature type="domain" description="ABC transporter" evidence="13">
    <location>
        <begin position="317"/>
        <end position="535"/>
    </location>
</feature>
<evidence type="ECO:0000256" key="5">
    <source>
        <dbReference type="ARBA" id="ARBA00022801"/>
    </source>
</evidence>
<evidence type="ECO:0000256" key="3">
    <source>
        <dbReference type="ARBA" id="ARBA00022741"/>
    </source>
</evidence>
<keyword evidence="3 11" id="KW-0547">Nucleotide-binding</keyword>
<dbReference type="SMART" id="SM00382">
    <property type="entry name" value="AAA"/>
    <property type="match status" value="2"/>
</dbReference>
<accession>A0YBY7</accession>
<evidence type="ECO:0000256" key="2">
    <source>
        <dbReference type="ARBA" id="ARBA00022737"/>
    </source>
</evidence>
<dbReference type="InterPro" id="IPR043686">
    <property type="entry name" value="Uup"/>
</dbReference>
<feature type="compositionally biased region" description="Basic and acidic residues" evidence="12">
    <location>
        <begin position="539"/>
        <end position="548"/>
    </location>
</feature>
<dbReference type="InterPro" id="IPR037118">
    <property type="entry name" value="Val-tRNA_synth_C_sf"/>
</dbReference>
<dbReference type="Pfam" id="PF12848">
    <property type="entry name" value="ABC_tran_Xtn"/>
    <property type="match status" value="1"/>
</dbReference>
<dbReference type="STRING" id="247633.GP2143_07149"/>
<protein>
    <recommendedName>
        <fullName evidence="11">ATP-binding protein Uup</fullName>
        <ecNumber evidence="11">3.6.1.-</ecNumber>
    </recommendedName>
</protein>
<evidence type="ECO:0000313" key="15">
    <source>
        <dbReference type="Proteomes" id="UP000004931"/>
    </source>
</evidence>
<gene>
    <name evidence="11" type="primary">uup</name>
    <name evidence="14" type="ORF">GP2143_07149</name>
</gene>
<comment type="caution">
    <text evidence="14">The sequence shown here is derived from an EMBL/GenBank/DDBJ whole genome shotgun (WGS) entry which is preliminary data.</text>
</comment>
<dbReference type="FunFam" id="3.40.50.300:FF:000011">
    <property type="entry name" value="Putative ABC transporter ATP-binding component"/>
    <property type="match status" value="1"/>
</dbReference>
<dbReference type="eggNOG" id="COG0488">
    <property type="taxonomic scope" value="Bacteria"/>
</dbReference>
<dbReference type="GO" id="GO:0003677">
    <property type="term" value="F:DNA binding"/>
    <property type="evidence" value="ECO:0007669"/>
    <property type="project" value="UniProtKB-UniRule"/>
</dbReference>
<evidence type="ECO:0000256" key="12">
    <source>
        <dbReference type="SAM" id="MobiDB-lite"/>
    </source>
</evidence>
<evidence type="ECO:0000256" key="9">
    <source>
        <dbReference type="ARBA" id="ARBA00049360"/>
    </source>
</evidence>
<dbReference type="PANTHER" id="PTHR42855:SF1">
    <property type="entry name" value="ABC TRANSPORTER DOMAIN-CONTAINING PROTEIN"/>
    <property type="match status" value="1"/>
</dbReference>
<dbReference type="PROSITE" id="PS50893">
    <property type="entry name" value="ABC_TRANSPORTER_2"/>
    <property type="match status" value="2"/>
</dbReference>
<keyword evidence="8 11" id="KW-0234">DNA repair</keyword>
<feature type="domain" description="ABC transporter" evidence="13">
    <location>
        <begin position="4"/>
        <end position="250"/>
    </location>
</feature>
<dbReference type="EMBL" id="AAVT01000003">
    <property type="protein sequence ID" value="EAW31306.1"/>
    <property type="molecule type" value="Genomic_DNA"/>
</dbReference>
<comment type="catalytic activity">
    <reaction evidence="9 11">
        <text>ATP + H2O = ADP + phosphate + H(+)</text>
        <dbReference type="Rhea" id="RHEA:13065"/>
        <dbReference type="ChEBI" id="CHEBI:15377"/>
        <dbReference type="ChEBI" id="CHEBI:15378"/>
        <dbReference type="ChEBI" id="CHEBI:30616"/>
        <dbReference type="ChEBI" id="CHEBI:43474"/>
        <dbReference type="ChEBI" id="CHEBI:456216"/>
    </reaction>
</comment>
<dbReference type="Pfam" id="PF00005">
    <property type="entry name" value="ABC_tran"/>
    <property type="match status" value="2"/>
</dbReference>
<keyword evidence="5 11" id="KW-0378">Hydrolase</keyword>
<dbReference type="GO" id="GO:0005737">
    <property type="term" value="C:cytoplasm"/>
    <property type="evidence" value="ECO:0007669"/>
    <property type="project" value="UniProtKB-SubCell"/>
</dbReference>
<dbReference type="PANTHER" id="PTHR42855">
    <property type="entry name" value="ABC TRANSPORTER ATP-BINDING SUBUNIT"/>
    <property type="match status" value="1"/>
</dbReference>
<evidence type="ECO:0000256" key="4">
    <source>
        <dbReference type="ARBA" id="ARBA00022763"/>
    </source>
</evidence>
<dbReference type="InterPro" id="IPR032781">
    <property type="entry name" value="ABC_tran_Xtn"/>
</dbReference>
<evidence type="ECO:0000259" key="13">
    <source>
        <dbReference type="PROSITE" id="PS50893"/>
    </source>
</evidence>
<dbReference type="InterPro" id="IPR003593">
    <property type="entry name" value="AAA+_ATPase"/>
</dbReference>
<name>A0YBY7_9GAMM</name>
<dbReference type="SUPFAM" id="SSF52540">
    <property type="entry name" value="P-loop containing nucleoside triphosphate hydrolases"/>
    <property type="match status" value="2"/>
</dbReference>
<comment type="similarity">
    <text evidence="10 11">Belongs to the ABC transporter superfamily. ABCF family. Uup subfamily.</text>
</comment>
<organism evidence="14 15">
    <name type="scientific">marine gamma proteobacterium HTCC2143</name>
    <dbReference type="NCBI Taxonomy" id="247633"/>
    <lineage>
        <taxon>Bacteria</taxon>
        <taxon>Pseudomonadati</taxon>
        <taxon>Pseudomonadota</taxon>
        <taxon>Gammaproteobacteria</taxon>
        <taxon>Cellvibrionales</taxon>
        <taxon>Spongiibacteraceae</taxon>
        <taxon>BD1-7 clade</taxon>
    </lineage>
</organism>
<evidence type="ECO:0000256" key="10">
    <source>
        <dbReference type="ARBA" id="ARBA00061478"/>
    </source>
</evidence>
<dbReference type="Gene3D" id="3.40.50.300">
    <property type="entry name" value="P-loop containing nucleotide triphosphate hydrolases"/>
    <property type="match status" value="2"/>
</dbReference>
<dbReference type="PROSITE" id="PS00211">
    <property type="entry name" value="ABC_TRANSPORTER_1"/>
    <property type="match status" value="2"/>
</dbReference>
<keyword evidence="15" id="KW-1185">Reference proteome</keyword>
<evidence type="ECO:0000256" key="6">
    <source>
        <dbReference type="ARBA" id="ARBA00022840"/>
    </source>
</evidence>
<dbReference type="EC" id="3.6.1.-" evidence="11"/>
<comment type="subcellular location">
    <subcellularLocation>
        <location evidence="11">Cytoplasm</location>
    </subcellularLocation>
    <text evidence="11">Associates with ribosomes.</text>
</comment>
<dbReference type="InterPro" id="IPR003439">
    <property type="entry name" value="ABC_transporter-like_ATP-bd"/>
</dbReference>
<dbReference type="OrthoDB" id="9762051at2"/>
<dbReference type="GO" id="GO:0016887">
    <property type="term" value="F:ATP hydrolysis activity"/>
    <property type="evidence" value="ECO:0007669"/>
    <property type="project" value="UniProtKB-UniRule"/>
</dbReference>
<feature type="binding site" evidence="11">
    <location>
        <begin position="349"/>
        <end position="356"/>
    </location>
    <ligand>
        <name>ATP</name>
        <dbReference type="ChEBI" id="CHEBI:30616"/>
        <label>2</label>
    </ligand>
</feature>
<dbReference type="Gene3D" id="1.10.287.380">
    <property type="entry name" value="Valyl-tRNA synthetase, C-terminal domain"/>
    <property type="match status" value="1"/>
</dbReference>
<dbReference type="Pfam" id="PF16326">
    <property type="entry name" value="ABC_tran_CTD"/>
    <property type="match status" value="1"/>
</dbReference>
<dbReference type="HAMAP" id="MF_00848">
    <property type="entry name" value="Uup"/>
    <property type="match status" value="1"/>
</dbReference>
<evidence type="ECO:0000256" key="1">
    <source>
        <dbReference type="ARBA" id="ARBA00022490"/>
    </source>
</evidence>
<evidence type="ECO:0000256" key="8">
    <source>
        <dbReference type="ARBA" id="ARBA00023204"/>
    </source>
</evidence>
<comment type="function">
    <text evidence="11">Probably plays a role in ribosome assembly or function. May be involved in resolution of branched DNA intermediates that result from template switching in postreplication gaps. Binds DNA and has ATPase activity.</text>
</comment>
<dbReference type="InterPro" id="IPR051309">
    <property type="entry name" value="ABCF_ATPase"/>
</dbReference>
<dbReference type="InterPro" id="IPR017871">
    <property type="entry name" value="ABC_transporter-like_CS"/>
</dbReference>
<keyword evidence="6 11" id="KW-0067">ATP-binding</keyword>